<dbReference type="InterPro" id="IPR036416">
    <property type="entry name" value="Pept_tRNA_hydro_sf"/>
</dbReference>
<dbReference type="NCBIfam" id="TIGR00447">
    <property type="entry name" value="pth"/>
    <property type="match status" value="1"/>
</dbReference>
<dbReference type="GO" id="GO:0004045">
    <property type="term" value="F:peptidyl-tRNA hydrolase activity"/>
    <property type="evidence" value="ECO:0007669"/>
    <property type="project" value="InterPro"/>
</dbReference>
<keyword evidence="1" id="KW-0820">tRNA-binding</keyword>
<dbReference type="AlphaFoldDB" id="A0AA36BQ30"/>
<gene>
    <name evidence="4" type="ORF">OCTVUL_1B020447</name>
</gene>
<protein>
    <submittedName>
        <fullName evidence="4">Probable peptidyl-tRNA hydrolase</fullName>
    </submittedName>
</protein>
<dbReference type="Proteomes" id="UP001162480">
    <property type="component" value="Chromosome 21"/>
</dbReference>
<evidence type="ECO:0000256" key="3">
    <source>
        <dbReference type="ARBA" id="ARBA00022884"/>
    </source>
</evidence>
<keyword evidence="3" id="KW-0694">RNA-binding</keyword>
<dbReference type="SUPFAM" id="SSF53178">
    <property type="entry name" value="Peptidyl-tRNA hydrolase-like"/>
    <property type="match status" value="1"/>
</dbReference>
<dbReference type="PANTHER" id="PTHR17224">
    <property type="entry name" value="PEPTIDYL-TRNA HYDROLASE"/>
    <property type="match status" value="1"/>
</dbReference>
<dbReference type="EMBL" id="OX597834">
    <property type="protein sequence ID" value="CAI9738483.1"/>
    <property type="molecule type" value="Genomic_DNA"/>
</dbReference>
<evidence type="ECO:0000313" key="4">
    <source>
        <dbReference type="EMBL" id="CAI9738483.1"/>
    </source>
</evidence>
<dbReference type="Gene3D" id="3.40.50.1470">
    <property type="entry name" value="Peptidyl-tRNA hydrolase"/>
    <property type="match status" value="1"/>
</dbReference>
<dbReference type="Pfam" id="PF01195">
    <property type="entry name" value="Pept_tRNA_hydro"/>
    <property type="match status" value="1"/>
</dbReference>
<proteinExistence type="predicted"/>
<dbReference type="InterPro" id="IPR001328">
    <property type="entry name" value="Pept_tRNA_hydro"/>
</dbReference>
<evidence type="ECO:0000256" key="2">
    <source>
        <dbReference type="ARBA" id="ARBA00022801"/>
    </source>
</evidence>
<reference evidence="4" key="1">
    <citation type="submission" date="2023-08" db="EMBL/GenBank/DDBJ databases">
        <authorList>
            <person name="Alioto T."/>
            <person name="Alioto T."/>
            <person name="Gomez Garrido J."/>
        </authorList>
    </citation>
    <scope>NUCLEOTIDE SEQUENCE</scope>
</reference>
<keyword evidence="5" id="KW-1185">Reference proteome</keyword>
<evidence type="ECO:0000256" key="1">
    <source>
        <dbReference type="ARBA" id="ARBA00022555"/>
    </source>
</evidence>
<evidence type="ECO:0000313" key="5">
    <source>
        <dbReference type="Proteomes" id="UP001162480"/>
    </source>
</evidence>
<keyword evidence="2 4" id="KW-0378">Hydrolase</keyword>
<sequence>MQSPVIPRHVLRFTQLLGRFMSQRKLSSQPVKLQNDKIGSRLSEKYMIVGLGHDKLSLTRHSVGLQLLDCLADELKLQWKDDKETVAGHVAVSKLDDVSLILLKPQIPMMVNGTSVSKAARHFDVPPENVYLIHDDIGRRMGKIALKNGGSANGHSGVKSVLDALDSEKLTRLKIGIDRPAAKDQIGMYLQEEFSPEEQVILDLVMDLCLTTLCQHLKDKTGVDMNDLKPANKT</sequence>
<dbReference type="PANTHER" id="PTHR17224:SF1">
    <property type="entry name" value="PEPTIDYL-TRNA HYDROLASE"/>
    <property type="match status" value="1"/>
</dbReference>
<accession>A0AA36BQ30</accession>
<dbReference type="GO" id="GO:0000049">
    <property type="term" value="F:tRNA binding"/>
    <property type="evidence" value="ECO:0007669"/>
    <property type="project" value="UniProtKB-KW"/>
</dbReference>
<organism evidence="4 5">
    <name type="scientific">Octopus vulgaris</name>
    <name type="common">Common octopus</name>
    <dbReference type="NCBI Taxonomy" id="6645"/>
    <lineage>
        <taxon>Eukaryota</taxon>
        <taxon>Metazoa</taxon>
        <taxon>Spiralia</taxon>
        <taxon>Lophotrochozoa</taxon>
        <taxon>Mollusca</taxon>
        <taxon>Cephalopoda</taxon>
        <taxon>Coleoidea</taxon>
        <taxon>Octopodiformes</taxon>
        <taxon>Octopoda</taxon>
        <taxon>Incirrata</taxon>
        <taxon>Octopodidae</taxon>
        <taxon>Octopus</taxon>
    </lineage>
</organism>
<name>A0AA36BQ30_OCTVU</name>